<proteinExistence type="predicted"/>
<feature type="transmembrane region" description="Helical" evidence="1">
    <location>
        <begin position="12"/>
        <end position="33"/>
    </location>
</feature>
<accession>A0A7G8TD58</accession>
<sequence length="177" mass="19307">MRKFWNDRRGSGVVTAAGVVFLLLFFSCALMEYSRLQSTAAHTRDALQAAVVEACTEQNAGLYDGVREGYSGGYKRSGGNWAESLSSTDIYDRLDKSLGTEKSGDAVVKYAGSDVNFRLSGLSAQMTNAPFAPDGKDTGQLTCTAEVELEVPWMFHWDGVPPMHARLTVKAGYMPKF</sequence>
<dbReference type="AlphaFoldDB" id="A0A7G8TD58"/>
<organism evidence="2 3">
    <name type="scientific">Caproicibacter fermentans</name>
    <dbReference type="NCBI Taxonomy" id="2576756"/>
    <lineage>
        <taxon>Bacteria</taxon>
        <taxon>Bacillati</taxon>
        <taxon>Bacillota</taxon>
        <taxon>Clostridia</taxon>
        <taxon>Eubacteriales</taxon>
        <taxon>Acutalibacteraceae</taxon>
        <taxon>Caproicibacter</taxon>
    </lineage>
</organism>
<keyword evidence="1" id="KW-1133">Transmembrane helix</keyword>
<keyword evidence="1" id="KW-0812">Transmembrane</keyword>
<keyword evidence="1" id="KW-0472">Membrane</keyword>
<protein>
    <submittedName>
        <fullName evidence="2">Uncharacterized protein</fullName>
    </submittedName>
</protein>
<evidence type="ECO:0000313" key="2">
    <source>
        <dbReference type="EMBL" id="QNK41549.1"/>
    </source>
</evidence>
<dbReference type="EMBL" id="CP060286">
    <property type="protein sequence ID" value="QNK41549.1"/>
    <property type="molecule type" value="Genomic_DNA"/>
</dbReference>
<dbReference type="PROSITE" id="PS51257">
    <property type="entry name" value="PROKAR_LIPOPROTEIN"/>
    <property type="match status" value="1"/>
</dbReference>
<name>A0A7G8TD58_9FIRM</name>
<dbReference type="KEGG" id="cfem:HCR03_04605"/>
<evidence type="ECO:0000256" key="1">
    <source>
        <dbReference type="SAM" id="Phobius"/>
    </source>
</evidence>
<evidence type="ECO:0000313" key="3">
    <source>
        <dbReference type="Proteomes" id="UP000515909"/>
    </source>
</evidence>
<reference evidence="2 3" key="1">
    <citation type="submission" date="2020-08" db="EMBL/GenBank/DDBJ databases">
        <title>The isolate Caproiciproducens sp. 7D4C2 produces n-caproate at mildly acidic conditions from hexoses: genome and rBOX comparison with related strains and chain-elongating bacteria.</title>
        <authorList>
            <person name="Esquivel-Elizondo S."/>
            <person name="Bagci C."/>
            <person name="Temovska M."/>
            <person name="Jeon B.S."/>
            <person name="Bessarab I."/>
            <person name="Williams R.B.H."/>
            <person name="Huson D.H."/>
            <person name="Angenent L.T."/>
        </authorList>
    </citation>
    <scope>NUCLEOTIDE SEQUENCE [LARGE SCALE GENOMIC DNA]</scope>
    <source>
        <strain evidence="2 3">7D4C2</strain>
    </source>
</reference>
<gene>
    <name evidence="2" type="ORF">HCR03_04605</name>
</gene>
<dbReference type="RefSeq" id="WP_187036863.1">
    <property type="nucleotide sequence ID" value="NZ_CP060286.1"/>
</dbReference>
<dbReference type="Proteomes" id="UP000515909">
    <property type="component" value="Chromosome"/>
</dbReference>